<evidence type="ECO:0000313" key="4">
    <source>
        <dbReference type="Proteomes" id="UP001164746"/>
    </source>
</evidence>
<evidence type="ECO:0000313" key="3">
    <source>
        <dbReference type="EMBL" id="WAR24564.1"/>
    </source>
</evidence>
<feature type="domain" description="Carboxylesterase type B" evidence="2">
    <location>
        <begin position="28"/>
        <end position="120"/>
    </location>
</feature>
<sequence length="222" mass="24705">MFCTLLNLVLFISGPIVVEAAKVNKKGKTVKVDCGRVRGIYNVTSRAYSFRGIPYASPPVGNLRWRPPFPVNSTNKNCWRGRLNARKFGSPCLKEKPPFTANTTIGNENCLYLNVWTPSLSRILVTRQQSSWLVTMMLSIINYRLNAFGFMSLDMLRVGSHTNTSGYYGFMDMLTGLHWVQNNIRQFGGDPNQVTPFGQSSGGTAIYALLASPLGRGLFHKA</sequence>
<name>A0ABY7FTT7_MYAAR</name>
<dbReference type="PANTHER" id="PTHR11559">
    <property type="entry name" value="CARBOXYLESTERASE"/>
    <property type="match status" value="1"/>
</dbReference>
<feature type="chain" id="PRO_5045740419" evidence="1">
    <location>
        <begin position="21"/>
        <end position="222"/>
    </location>
</feature>
<dbReference type="InterPro" id="IPR002018">
    <property type="entry name" value="CarbesteraseB"/>
</dbReference>
<reference evidence="3" key="1">
    <citation type="submission" date="2022-11" db="EMBL/GenBank/DDBJ databases">
        <title>Centuries of genome instability and evolution in soft-shell clam transmissible cancer (bioRxiv).</title>
        <authorList>
            <person name="Hart S.F.M."/>
            <person name="Yonemitsu M.A."/>
            <person name="Giersch R.M."/>
            <person name="Beal B.F."/>
            <person name="Arriagada G."/>
            <person name="Davis B.W."/>
            <person name="Ostrander E.A."/>
            <person name="Goff S.P."/>
            <person name="Metzger M.J."/>
        </authorList>
    </citation>
    <scope>NUCLEOTIDE SEQUENCE</scope>
    <source>
        <strain evidence="3">MELC-2E11</strain>
        <tissue evidence="3">Siphon/mantle</tissue>
    </source>
</reference>
<proteinExistence type="predicted"/>
<feature type="domain" description="Carboxylesterase type B" evidence="2">
    <location>
        <begin position="140"/>
        <end position="222"/>
    </location>
</feature>
<evidence type="ECO:0000259" key="2">
    <source>
        <dbReference type="Pfam" id="PF00135"/>
    </source>
</evidence>
<dbReference type="Gene3D" id="3.40.50.1820">
    <property type="entry name" value="alpha/beta hydrolase"/>
    <property type="match status" value="2"/>
</dbReference>
<feature type="signal peptide" evidence="1">
    <location>
        <begin position="1"/>
        <end position="20"/>
    </location>
</feature>
<dbReference type="InterPro" id="IPR050309">
    <property type="entry name" value="Type-B_Carboxylest/Lipase"/>
</dbReference>
<gene>
    <name evidence="3" type="ORF">MAR_038233</name>
</gene>
<keyword evidence="4" id="KW-1185">Reference proteome</keyword>
<dbReference type="InterPro" id="IPR029058">
    <property type="entry name" value="AB_hydrolase_fold"/>
</dbReference>
<organism evidence="3 4">
    <name type="scientific">Mya arenaria</name>
    <name type="common">Soft-shell clam</name>
    <dbReference type="NCBI Taxonomy" id="6604"/>
    <lineage>
        <taxon>Eukaryota</taxon>
        <taxon>Metazoa</taxon>
        <taxon>Spiralia</taxon>
        <taxon>Lophotrochozoa</taxon>
        <taxon>Mollusca</taxon>
        <taxon>Bivalvia</taxon>
        <taxon>Autobranchia</taxon>
        <taxon>Heteroconchia</taxon>
        <taxon>Euheterodonta</taxon>
        <taxon>Imparidentia</taxon>
        <taxon>Neoheterodontei</taxon>
        <taxon>Myida</taxon>
        <taxon>Myoidea</taxon>
        <taxon>Myidae</taxon>
        <taxon>Mya</taxon>
    </lineage>
</organism>
<protein>
    <submittedName>
        <fullName evidence="3">FUMD-like protein</fullName>
    </submittedName>
</protein>
<accession>A0ABY7FTT7</accession>
<evidence type="ECO:0000256" key="1">
    <source>
        <dbReference type="SAM" id="SignalP"/>
    </source>
</evidence>
<dbReference type="Pfam" id="PF00135">
    <property type="entry name" value="COesterase"/>
    <property type="match status" value="2"/>
</dbReference>
<dbReference type="EMBL" id="CP111024">
    <property type="protein sequence ID" value="WAR24564.1"/>
    <property type="molecule type" value="Genomic_DNA"/>
</dbReference>
<dbReference type="Proteomes" id="UP001164746">
    <property type="component" value="Chromosome 13"/>
</dbReference>
<dbReference type="SUPFAM" id="SSF53474">
    <property type="entry name" value="alpha/beta-Hydrolases"/>
    <property type="match status" value="1"/>
</dbReference>
<keyword evidence="1" id="KW-0732">Signal</keyword>